<dbReference type="GO" id="GO:0016757">
    <property type="term" value="F:glycosyltransferase activity"/>
    <property type="evidence" value="ECO:0007669"/>
    <property type="project" value="InterPro"/>
</dbReference>
<protein>
    <submittedName>
        <fullName evidence="3">Glycosyltransferase</fullName>
    </submittedName>
</protein>
<dbReference type="AlphaFoldDB" id="A0A972K0N6"/>
<accession>A0A972K0N6</accession>
<evidence type="ECO:0000259" key="2">
    <source>
        <dbReference type="Pfam" id="PF13439"/>
    </source>
</evidence>
<reference evidence="3" key="1">
    <citation type="submission" date="2019-10" db="EMBL/GenBank/DDBJ databases">
        <title>Description of Paenibacillus glebae sp. nov.</title>
        <authorList>
            <person name="Carlier A."/>
            <person name="Qi S."/>
        </authorList>
    </citation>
    <scope>NUCLEOTIDE SEQUENCE</scope>
    <source>
        <strain evidence="3">LMG 31456</strain>
    </source>
</reference>
<feature type="domain" description="Glycosyltransferase subfamily 4-like N-terminal" evidence="2">
    <location>
        <begin position="25"/>
        <end position="140"/>
    </location>
</feature>
<dbReference type="Gene3D" id="3.40.50.2000">
    <property type="entry name" value="Glycogen Phosphorylase B"/>
    <property type="match status" value="2"/>
</dbReference>
<dbReference type="Pfam" id="PF00534">
    <property type="entry name" value="Glycos_transf_1"/>
    <property type="match status" value="1"/>
</dbReference>
<dbReference type="PANTHER" id="PTHR45947:SF3">
    <property type="entry name" value="SULFOQUINOVOSYL TRANSFERASE SQD2"/>
    <property type="match status" value="1"/>
</dbReference>
<proteinExistence type="predicted"/>
<dbReference type="InterPro" id="IPR001296">
    <property type="entry name" value="Glyco_trans_1"/>
</dbReference>
<keyword evidence="4" id="KW-1185">Reference proteome</keyword>
<gene>
    <name evidence="3" type="ORF">GC093_16720</name>
</gene>
<dbReference type="EMBL" id="WHOD01000065">
    <property type="protein sequence ID" value="NOU94851.1"/>
    <property type="molecule type" value="Genomic_DNA"/>
</dbReference>
<feature type="domain" description="Glycosyl transferase family 1" evidence="1">
    <location>
        <begin position="152"/>
        <end position="269"/>
    </location>
</feature>
<sequence>MPRREARMRIALISPDYLPVPPVKYGGIERVVYTLAEELVDRGHDVTLYAPIGSQTRAKLIPYLHHGHDMWQIPSFVKLTLPPGIDVIHDHTQLSVVGQKKLPVPTVCTIHNPLHNPVKHPVYLSKRHLELFGHNQDRYVYNGLNPDEYQFSDHKDDYLLYIGSIIEYKGVHHAIEVAVRTNQKLIIAGPIYDHNYFHHQIIPRIIANPNIQYIGEVGGQERQDLLKKARCMLFPTLCEEPFGLVMIEALVCGTPVLALSNGSVSEVMSGFPNLICHSVDQMGEKAAHEVLPSSDEMRAYVLNNFTTSIMTDRYLDIYQQVINEES</sequence>
<organism evidence="3 4">
    <name type="scientific">Paenibacillus foliorum</name>
    <dbReference type="NCBI Taxonomy" id="2654974"/>
    <lineage>
        <taxon>Bacteria</taxon>
        <taxon>Bacillati</taxon>
        <taxon>Bacillota</taxon>
        <taxon>Bacilli</taxon>
        <taxon>Bacillales</taxon>
        <taxon>Paenibacillaceae</taxon>
        <taxon>Paenibacillus</taxon>
    </lineage>
</organism>
<dbReference type="PANTHER" id="PTHR45947">
    <property type="entry name" value="SULFOQUINOVOSYL TRANSFERASE SQD2"/>
    <property type="match status" value="1"/>
</dbReference>
<evidence type="ECO:0000313" key="4">
    <source>
        <dbReference type="Proteomes" id="UP000641588"/>
    </source>
</evidence>
<dbReference type="InterPro" id="IPR050194">
    <property type="entry name" value="Glycosyltransferase_grp1"/>
</dbReference>
<dbReference type="Proteomes" id="UP000641588">
    <property type="component" value="Unassembled WGS sequence"/>
</dbReference>
<dbReference type="InterPro" id="IPR028098">
    <property type="entry name" value="Glyco_trans_4-like_N"/>
</dbReference>
<dbReference type="SUPFAM" id="SSF53756">
    <property type="entry name" value="UDP-Glycosyltransferase/glycogen phosphorylase"/>
    <property type="match status" value="1"/>
</dbReference>
<evidence type="ECO:0000259" key="1">
    <source>
        <dbReference type="Pfam" id="PF00534"/>
    </source>
</evidence>
<dbReference type="CDD" id="cd03802">
    <property type="entry name" value="GT4_AviGT4-like"/>
    <property type="match status" value="1"/>
</dbReference>
<evidence type="ECO:0000313" key="3">
    <source>
        <dbReference type="EMBL" id="NOU94851.1"/>
    </source>
</evidence>
<name>A0A972K0N6_9BACL</name>
<comment type="caution">
    <text evidence="3">The sequence shown here is derived from an EMBL/GenBank/DDBJ whole genome shotgun (WGS) entry which is preliminary data.</text>
</comment>
<dbReference type="Pfam" id="PF13439">
    <property type="entry name" value="Glyco_transf_4"/>
    <property type="match status" value="1"/>
</dbReference>